<feature type="compositionally biased region" description="Polar residues" evidence="1">
    <location>
        <begin position="19"/>
        <end position="33"/>
    </location>
</feature>
<keyword evidence="5" id="KW-0418">Kinase</keyword>
<dbReference type="AlphaFoldDB" id="A0A939DMG1"/>
<dbReference type="InterPro" id="IPR036890">
    <property type="entry name" value="HATPase_C_sf"/>
</dbReference>
<proteinExistence type="predicted"/>
<feature type="transmembrane region" description="Helical" evidence="2">
    <location>
        <begin position="107"/>
        <end position="127"/>
    </location>
</feature>
<evidence type="ECO:0000256" key="2">
    <source>
        <dbReference type="SAM" id="Phobius"/>
    </source>
</evidence>
<feature type="region of interest" description="Disordered" evidence="1">
    <location>
        <begin position="1"/>
        <end position="34"/>
    </location>
</feature>
<feature type="transmembrane region" description="Helical" evidence="2">
    <location>
        <begin position="161"/>
        <end position="189"/>
    </location>
</feature>
<evidence type="ECO:0000313" key="5">
    <source>
        <dbReference type="EMBL" id="MBN7825337.1"/>
    </source>
</evidence>
<dbReference type="Pfam" id="PF02518">
    <property type="entry name" value="HATPase_c"/>
    <property type="match status" value="1"/>
</dbReference>
<dbReference type="PANTHER" id="PTHR34220">
    <property type="entry name" value="SENSOR HISTIDINE KINASE YPDA"/>
    <property type="match status" value="1"/>
</dbReference>
<feature type="transmembrane region" description="Helical" evidence="2">
    <location>
        <begin position="43"/>
        <end position="61"/>
    </location>
</feature>
<dbReference type="SUPFAM" id="SSF55874">
    <property type="entry name" value="ATPase domain of HSP90 chaperone/DNA topoisomerase II/histidine kinase"/>
    <property type="match status" value="1"/>
</dbReference>
<comment type="caution">
    <text evidence="5">The sequence shown here is derived from an EMBL/GenBank/DDBJ whole genome shotgun (WGS) entry which is preliminary data.</text>
</comment>
<dbReference type="GO" id="GO:0000155">
    <property type="term" value="F:phosphorelay sensor kinase activity"/>
    <property type="evidence" value="ECO:0007669"/>
    <property type="project" value="InterPro"/>
</dbReference>
<sequence>MKSESASAIDNPFSDRSDWNPQTEGGGQISPQTPRHVLINKPSFWLCHSGGWAFYYLSMSLDNIFLLQQYNQLGSMVLVALLPIALLGMLMTWPLRFLYQRCWNLSVTRLALVAMAASLLVACAWVVPKNLILWVSQKAYTQGYVGLEALWLEFQSAEFSWLMLFMTVSQTFFTIMVWSSLYFGINYYFRLLESQAKQLSSARLGHLAQIRMLRYQINPHFLFNTLNAISTLVMREDKQLCSKMVSQLATFLRYSLDSDPEKKIRLQDELKALLLYLDIEKTRFGNRLELSLAVSKEAEHALVPSLILQPLVENAIKHAIAKLARGGEIRIRAWIDIDVYLEVEDNGPLNDLSGVKAEGVGLNNIAERLSVLYGEHQSMTLRLASPQGLCVRLRLPLETEQHE</sequence>
<accession>A0A939DMG1</accession>
<reference evidence="5" key="1">
    <citation type="submission" date="2021-03" db="EMBL/GenBank/DDBJ databases">
        <title>novel species isolated from a fishpond in China.</title>
        <authorList>
            <person name="Lu H."/>
            <person name="Cai Z."/>
        </authorList>
    </citation>
    <scope>NUCLEOTIDE SEQUENCE</scope>
    <source>
        <strain evidence="5">JCM 30855</strain>
    </source>
</reference>
<feature type="domain" description="Signal transduction histidine kinase internal region" evidence="4">
    <location>
        <begin position="208"/>
        <end position="288"/>
    </location>
</feature>
<keyword evidence="2" id="KW-1133">Transmembrane helix</keyword>
<name>A0A939DMG1_9ALTE</name>
<evidence type="ECO:0000259" key="3">
    <source>
        <dbReference type="Pfam" id="PF02518"/>
    </source>
</evidence>
<feature type="transmembrane region" description="Helical" evidence="2">
    <location>
        <begin position="73"/>
        <end position="95"/>
    </location>
</feature>
<protein>
    <submittedName>
        <fullName evidence="5">Histidine kinase</fullName>
    </submittedName>
</protein>
<dbReference type="InterPro" id="IPR010559">
    <property type="entry name" value="Sig_transdc_His_kin_internal"/>
</dbReference>
<dbReference type="Pfam" id="PF06580">
    <property type="entry name" value="His_kinase"/>
    <property type="match status" value="1"/>
</dbReference>
<keyword evidence="5" id="KW-0808">Transferase</keyword>
<dbReference type="Gene3D" id="3.30.565.10">
    <property type="entry name" value="Histidine kinase-like ATPase, C-terminal domain"/>
    <property type="match status" value="1"/>
</dbReference>
<dbReference type="Proteomes" id="UP000664654">
    <property type="component" value="Unassembled WGS sequence"/>
</dbReference>
<dbReference type="GO" id="GO:0016020">
    <property type="term" value="C:membrane"/>
    <property type="evidence" value="ECO:0007669"/>
    <property type="project" value="InterPro"/>
</dbReference>
<feature type="domain" description="Histidine kinase/HSP90-like ATPase" evidence="3">
    <location>
        <begin position="306"/>
        <end position="398"/>
    </location>
</feature>
<dbReference type="RefSeq" id="WP_206573448.1">
    <property type="nucleotide sequence ID" value="NZ_JAFKCV010000004.1"/>
</dbReference>
<evidence type="ECO:0000313" key="6">
    <source>
        <dbReference type="Proteomes" id="UP000664654"/>
    </source>
</evidence>
<evidence type="ECO:0000256" key="1">
    <source>
        <dbReference type="SAM" id="MobiDB-lite"/>
    </source>
</evidence>
<organism evidence="5 6">
    <name type="scientific">Bowmanella dokdonensis</name>
    <dbReference type="NCBI Taxonomy" id="751969"/>
    <lineage>
        <taxon>Bacteria</taxon>
        <taxon>Pseudomonadati</taxon>
        <taxon>Pseudomonadota</taxon>
        <taxon>Gammaproteobacteria</taxon>
        <taxon>Alteromonadales</taxon>
        <taxon>Alteromonadaceae</taxon>
        <taxon>Bowmanella</taxon>
    </lineage>
</organism>
<dbReference type="InterPro" id="IPR003594">
    <property type="entry name" value="HATPase_dom"/>
</dbReference>
<keyword evidence="2" id="KW-0472">Membrane</keyword>
<gene>
    <name evidence="5" type="ORF">J0A66_08900</name>
</gene>
<dbReference type="PANTHER" id="PTHR34220:SF7">
    <property type="entry name" value="SENSOR HISTIDINE KINASE YPDA"/>
    <property type="match status" value="1"/>
</dbReference>
<dbReference type="EMBL" id="JAFKCV010000004">
    <property type="protein sequence ID" value="MBN7825337.1"/>
    <property type="molecule type" value="Genomic_DNA"/>
</dbReference>
<evidence type="ECO:0000259" key="4">
    <source>
        <dbReference type="Pfam" id="PF06580"/>
    </source>
</evidence>
<keyword evidence="6" id="KW-1185">Reference proteome</keyword>
<keyword evidence="2" id="KW-0812">Transmembrane</keyword>
<dbReference type="InterPro" id="IPR050640">
    <property type="entry name" value="Bact_2-comp_sensor_kinase"/>
</dbReference>